<dbReference type="EMBL" id="BARS01008170">
    <property type="protein sequence ID" value="GAF74932.1"/>
    <property type="molecule type" value="Genomic_DNA"/>
</dbReference>
<comment type="caution">
    <text evidence="2">The sequence shown here is derived from an EMBL/GenBank/DDBJ whole genome shotgun (WGS) entry which is preliminary data.</text>
</comment>
<proteinExistence type="predicted"/>
<dbReference type="InterPro" id="IPR058441">
    <property type="entry name" value="DUF8128"/>
</dbReference>
<sequence length="300" mass="32790">MKLHFGSRGRISPTDLVFLEVKVPRESEETPESMVSFLASLSHLLRGSSLLKRLGGKKPSLSLEIAAFDQAIHFYLAMPQAEQGYVESQVQSQYPKALLLPSPDYMAGWREQPVAFGHLAYGAPSYYPLRTYVDFKDVDPLSSVLGVLSKAKEGEKLAIQLVLSKASSGWARAGRRALAGTTDSEGNVTKPEDADIIDSKISQPGYEVCMRIIASAPTGQQAASLVSNLSSAYGAFAHGEGNVLRFTAPKAWQRQNFLKAIFERRRAYCPRNQVFSLSEIASLYHFPSIILATSGVSWGA</sequence>
<dbReference type="AlphaFoldDB" id="X0SGA6"/>
<organism evidence="2">
    <name type="scientific">marine sediment metagenome</name>
    <dbReference type="NCBI Taxonomy" id="412755"/>
    <lineage>
        <taxon>unclassified sequences</taxon>
        <taxon>metagenomes</taxon>
        <taxon>ecological metagenomes</taxon>
    </lineage>
</organism>
<gene>
    <name evidence="2" type="ORF">S01H1_15636</name>
</gene>
<accession>X0SGA6</accession>
<evidence type="ECO:0000313" key="2">
    <source>
        <dbReference type="EMBL" id="GAF74932.1"/>
    </source>
</evidence>
<feature type="non-terminal residue" evidence="2">
    <location>
        <position position="300"/>
    </location>
</feature>
<dbReference type="Pfam" id="PF26449">
    <property type="entry name" value="DUF8128"/>
    <property type="match status" value="1"/>
</dbReference>
<protein>
    <recommendedName>
        <fullName evidence="1">DUF8128 domain-containing protein</fullName>
    </recommendedName>
</protein>
<evidence type="ECO:0000259" key="1">
    <source>
        <dbReference type="Pfam" id="PF26449"/>
    </source>
</evidence>
<name>X0SGA6_9ZZZZ</name>
<feature type="domain" description="DUF8128" evidence="1">
    <location>
        <begin position="19"/>
        <end position="298"/>
    </location>
</feature>
<reference evidence="2" key="1">
    <citation type="journal article" date="2014" name="Front. Microbiol.">
        <title>High frequency of phylogenetically diverse reductive dehalogenase-homologous genes in deep subseafloor sedimentary metagenomes.</title>
        <authorList>
            <person name="Kawai M."/>
            <person name="Futagami T."/>
            <person name="Toyoda A."/>
            <person name="Takaki Y."/>
            <person name="Nishi S."/>
            <person name="Hori S."/>
            <person name="Arai W."/>
            <person name="Tsubouchi T."/>
            <person name="Morono Y."/>
            <person name="Uchiyama I."/>
            <person name="Ito T."/>
            <person name="Fujiyama A."/>
            <person name="Inagaki F."/>
            <person name="Takami H."/>
        </authorList>
    </citation>
    <scope>NUCLEOTIDE SEQUENCE</scope>
    <source>
        <strain evidence="2">Expedition CK06-06</strain>
    </source>
</reference>